<proteinExistence type="predicted"/>
<keyword evidence="1" id="KW-0732">Signal</keyword>
<feature type="domain" description="Outer membrane protein beta-barrel" evidence="2">
    <location>
        <begin position="33"/>
        <end position="195"/>
    </location>
</feature>
<evidence type="ECO:0000259" key="2">
    <source>
        <dbReference type="Pfam" id="PF13505"/>
    </source>
</evidence>
<dbReference type="InterPro" id="IPR027385">
    <property type="entry name" value="Beta-barrel_OMP"/>
</dbReference>
<evidence type="ECO:0000313" key="3">
    <source>
        <dbReference type="EMBL" id="EDV18580.1"/>
    </source>
</evidence>
<dbReference type="SUPFAM" id="SSF56925">
    <property type="entry name" value="OMPA-like"/>
    <property type="match status" value="1"/>
</dbReference>
<reference evidence="3 4" key="1">
    <citation type="journal article" date="2008" name="Nature">
        <title>The Trichoplax genome and the nature of placozoans.</title>
        <authorList>
            <person name="Srivastava M."/>
            <person name="Begovic E."/>
            <person name="Chapman J."/>
            <person name="Putnam N.H."/>
            <person name="Hellsten U."/>
            <person name="Kawashima T."/>
            <person name="Kuo A."/>
            <person name="Mitros T."/>
            <person name="Salamov A."/>
            <person name="Carpenter M.L."/>
            <person name="Signorovitch A.Y."/>
            <person name="Moreno M.A."/>
            <person name="Kamm K."/>
            <person name="Grimwood J."/>
            <person name="Schmutz J."/>
            <person name="Shapiro H."/>
            <person name="Grigoriev I.V."/>
            <person name="Buss L.W."/>
            <person name="Schierwater B."/>
            <person name="Dellaporta S.L."/>
            <person name="Rokhsar D.S."/>
        </authorList>
    </citation>
    <scope>NUCLEOTIDE SEQUENCE [LARGE SCALE GENOMIC DNA]</scope>
    <source>
        <strain evidence="3 4">Grell-BS-1999</strain>
    </source>
</reference>
<protein>
    <recommendedName>
        <fullName evidence="2">Outer membrane protein beta-barrel domain-containing protein</fullName>
    </recommendedName>
</protein>
<feature type="non-terminal residue" evidence="3">
    <location>
        <position position="278"/>
    </location>
</feature>
<dbReference type="HOGENOM" id="CLU_1003176_0_0_1"/>
<name>B3SFB5_TRIAD</name>
<dbReference type="RefSeq" id="XP_002118934.1">
    <property type="nucleotide sequence ID" value="XM_002118898.1"/>
</dbReference>
<sequence length="278" mass="31875">MTKLYNKLFQSLMIVSTIKFGVVDAKAETFIRGGYGISISDRLNDYGKDGYVPASKPKNSWVYDVSVGYKLNNNILLDIGYKKFSKFKYSAIDPSKYSYKQDISSDTYTINTQYNFDNNSKIFPFLRMGVGISKNKLGKYNVINLDDNSKKYTLDSNKSNNFTFNIGAGLGYKISEKLYVDFRYEYTDLGKIKNSSKVLENTIQENIKPPVSSLKANSFHIEQQRKNEQLIQEHQKLQNYIIDAHKKMQDHLIDSHNQEIASKTLIQLILSGISIKIQ</sequence>
<dbReference type="Gene3D" id="2.40.160.20">
    <property type="match status" value="1"/>
</dbReference>
<dbReference type="CTD" id="6760148"/>
<dbReference type="Pfam" id="PF13505">
    <property type="entry name" value="OMP_b-brl"/>
    <property type="match status" value="1"/>
</dbReference>
<dbReference type="InterPro" id="IPR011250">
    <property type="entry name" value="OMP/PagP_B-barrel"/>
</dbReference>
<evidence type="ECO:0000256" key="1">
    <source>
        <dbReference type="ARBA" id="ARBA00022729"/>
    </source>
</evidence>
<accession>B3SFB5</accession>
<dbReference type="Proteomes" id="UP000009022">
    <property type="component" value="Unassembled WGS sequence"/>
</dbReference>
<evidence type="ECO:0000313" key="4">
    <source>
        <dbReference type="Proteomes" id="UP000009022"/>
    </source>
</evidence>
<dbReference type="PhylomeDB" id="B3SFB5"/>
<dbReference type="GeneID" id="6760148"/>
<organism evidence="3 4">
    <name type="scientific">Trichoplax adhaerens</name>
    <name type="common">Trichoplax reptans</name>
    <dbReference type="NCBI Taxonomy" id="10228"/>
    <lineage>
        <taxon>Eukaryota</taxon>
        <taxon>Metazoa</taxon>
        <taxon>Placozoa</taxon>
        <taxon>Uniplacotomia</taxon>
        <taxon>Trichoplacea</taxon>
        <taxon>Trichoplacidae</taxon>
        <taxon>Trichoplax</taxon>
    </lineage>
</organism>
<dbReference type="EMBL" id="DS986108">
    <property type="protein sequence ID" value="EDV18580.1"/>
    <property type="molecule type" value="Genomic_DNA"/>
</dbReference>
<dbReference type="AlphaFoldDB" id="B3SFB5"/>
<gene>
    <name evidence="3" type="ORF">TRIADDRAFT_62916</name>
</gene>
<keyword evidence="4" id="KW-1185">Reference proteome</keyword>
<dbReference type="KEGG" id="tad:TRIADDRAFT_62916"/>
<dbReference type="InParanoid" id="B3SFB5"/>